<keyword evidence="2" id="KW-1185">Reference proteome</keyword>
<proteinExistence type="predicted"/>
<gene>
    <name evidence="1" type="ORF">L1987_54386</name>
</gene>
<reference evidence="1 2" key="2">
    <citation type="journal article" date="2022" name="Mol. Ecol. Resour.">
        <title>The genomes of chicory, endive, great burdock and yacon provide insights into Asteraceae paleo-polyploidization history and plant inulin production.</title>
        <authorList>
            <person name="Fan W."/>
            <person name="Wang S."/>
            <person name="Wang H."/>
            <person name="Wang A."/>
            <person name="Jiang F."/>
            <person name="Liu H."/>
            <person name="Zhao H."/>
            <person name="Xu D."/>
            <person name="Zhang Y."/>
        </authorList>
    </citation>
    <scope>NUCLEOTIDE SEQUENCE [LARGE SCALE GENOMIC DNA]</scope>
    <source>
        <strain evidence="2">cv. Yunnan</strain>
        <tissue evidence="1">Leaves</tissue>
    </source>
</reference>
<name>A0ACB9E6J7_9ASTR</name>
<dbReference type="EMBL" id="CM042035">
    <property type="protein sequence ID" value="KAI3754599.1"/>
    <property type="molecule type" value="Genomic_DNA"/>
</dbReference>
<protein>
    <submittedName>
        <fullName evidence="1">Uncharacterized protein</fullName>
    </submittedName>
</protein>
<comment type="caution">
    <text evidence="1">The sequence shown here is derived from an EMBL/GenBank/DDBJ whole genome shotgun (WGS) entry which is preliminary data.</text>
</comment>
<sequence>MRVICFAIRERKRGNENIAGYFAVKFRSACISLCREISIWLGSSPDLFLFSISISNIPSFTACGKGIHGSLRKRTFLVFCSKGLVQPGEVQAR</sequence>
<accession>A0ACB9E6J7</accession>
<reference evidence="2" key="1">
    <citation type="journal article" date="2022" name="Mol. Ecol. Resour.">
        <title>The genomes of chicory, endive, great burdock and yacon provide insights into Asteraceae palaeo-polyploidization history and plant inulin production.</title>
        <authorList>
            <person name="Fan W."/>
            <person name="Wang S."/>
            <person name="Wang H."/>
            <person name="Wang A."/>
            <person name="Jiang F."/>
            <person name="Liu H."/>
            <person name="Zhao H."/>
            <person name="Xu D."/>
            <person name="Zhang Y."/>
        </authorList>
    </citation>
    <scope>NUCLEOTIDE SEQUENCE [LARGE SCALE GENOMIC DNA]</scope>
    <source>
        <strain evidence="2">cv. Yunnan</strain>
    </source>
</reference>
<evidence type="ECO:0000313" key="2">
    <source>
        <dbReference type="Proteomes" id="UP001056120"/>
    </source>
</evidence>
<dbReference type="Proteomes" id="UP001056120">
    <property type="component" value="Linkage Group LG18"/>
</dbReference>
<evidence type="ECO:0000313" key="1">
    <source>
        <dbReference type="EMBL" id="KAI3754599.1"/>
    </source>
</evidence>
<organism evidence="1 2">
    <name type="scientific">Smallanthus sonchifolius</name>
    <dbReference type="NCBI Taxonomy" id="185202"/>
    <lineage>
        <taxon>Eukaryota</taxon>
        <taxon>Viridiplantae</taxon>
        <taxon>Streptophyta</taxon>
        <taxon>Embryophyta</taxon>
        <taxon>Tracheophyta</taxon>
        <taxon>Spermatophyta</taxon>
        <taxon>Magnoliopsida</taxon>
        <taxon>eudicotyledons</taxon>
        <taxon>Gunneridae</taxon>
        <taxon>Pentapetalae</taxon>
        <taxon>asterids</taxon>
        <taxon>campanulids</taxon>
        <taxon>Asterales</taxon>
        <taxon>Asteraceae</taxon>
        <taxon>Asteroideae</taxon>
        <taxon>Heliantheae alliance</taxon>
        <taxon>Millerieae</taxon>
        <taxon>Smallanthus</taxon>
    </lineage>
</organism>